<feature type="chain" id="PRO_5045165901" evidence="1">
    <location>
        <begin position="22"/>
        <end position="496"/>
    </location>
</feature>
<evidence type="ECO:0000313" key="3">
    <source>
        <dbReference type="Proteomes" id="UP000618931"/>
    </source>
</evidence>
<dbReference type="RefSeq" id="WP_196291457.1">
    <property type="nucleotide sequence ID" value="NZ_JADQDM010000001.1"/>
</dbReference>
<dbReference type="InterPro" id="IPR041662">
    <property type="entry name" value="SusD-like_2"/>
</dbReference>
<sequence length="496" mass="53176">MKKILLSGLSVALLTTSCVGSLEDNFNVDPKSPTTALASGFIANAERTLARTVVSTNVNLNPLRFYVQYWAATDYPTESRYDLNTRSIPGAFWNALYRDCLRDLREAKATIPNDLSVPAASKANATAVAEVLEIYTWATLVETFGNVPYSEALNFTNARPAYDDQAKVYADLIARLDVAIGQFNPAANTGLLTGTASADLLNNNSTALWIKFANALKLRMALTLADVDNAKAKTMAEATVGKLPASNADVIDLAFNGTFPNTNPLYEDLVRSGRTDFVGTSFFINQLKGTTGPVTGTVDPRLNDYFDPATNPTPATNLYNGGTYGGANSPETNSQPGAKLRAQTLPGVLISYAQVEFLLAEAAARGYAVGGTPESHYNAAVTASILEWGGTAAEATAYLAQPGVAYATAGGAGATYKQKIGYQEWVALYNQPVDAWREWRRLDYPVLTAPTTAISGIPVRFLYPVVEQNINGANYSQAAAAIGGDKVETKLFWDKF</sequence>
<keyword evidence="2" id="KW-0449">Lipoprotein</keyword>
<dbReference type="InterPro" id="IPR011990">
    <property type="entry name" value="TPR-like_helical_dom_sf"/>
</dbReference>
<dbReference type="EMBL" id="JADQDM010000001">
    <property type="protein sequence ID" value="MBF9220005.1"/>
    <property type="molecule type" value="Genomic_DNA"/>
</dbReference>
<keyword evidence="1" id="KW-0732">Signal</keyword>
<feature type="signal peptide" evidence="1">
    <location>
        <begin position="1"/>
        <end position="21"/>
    </location>
</feature>
<dbReference type="Proteomes" id="UP000618931">
    <property type="component" value="Unassembled WGS sequence"/>
</dbReference>
<keyword evidence="3" id="KW-1185">Reference proteome</keyword>
<protein>
    <submittedName>
        <fullName evidence="2">SusD/RagB family nutrient-binding outer membrane lipoprotein</fullName>
    </submittedName>
</protein>
<dbReference type="Pfam" id="PF12771">
    <property type="entry name" value="SusD-like_2"/>
    <property type="match status" value="1"/>
</dbReference>
<comment type="caution">
    <text evidence="2">The sequence shown here is derived from an EMBL/GenBank/DDBJ whole genome shotgun (WGS) entry which is preliminary data.</text>
</comment>
<proteinExistence type="predicted"/>
<reference evidence="2 3" key="1">
    <citation type="submission" date="2020-11" db="EMBL/GenBank/DDBJ databases">
        <authorList>
            <person name="Kim M.K."/>
        </authorList>
    </citation>
    <scope>NUCLEOTIDE SEQUENCE [LARGE SCALE GENOMIC DNA]</scope>
    <source>
        <strain evidence="2 3">BT662</strain>
    </source>
</reference>
<dbReference type="SUPFAM" id="SSF48452">
    <property type="entry name" value="TPR-like"/>
    <property type="match status" value="1"/>
</dbReference>
<gene>
    <name evidence="2" type="ORF">I2H31_02710</name>
</gene>
<evidence type="ECO:0000313" key="2">
    <source>
        <dbReference type="EMBL" id="MBF9220005.1"/>
    </source>
</evidence>
<accession>A0ABS0HZ80</accession>
<dbReference type="Gene3D" id="1.25.40.390">
    <property type="match status" value="1"/>
</dbReference>
<organism evidence="2 3">
    <name type="scientific">Hymenobacter ruricola</name>
    <dbReference type="NCBI Taxonomy" id="2791023"/>
    <lineage>
        <taxon>Bacteria</taxon>
        <taxon>Pseudomonadati</taxon>
        <taxon>Bacteroidota</taxon>
        <taxon>Cytophagia</taxon>
        <taxon>Cytophagales</taxon>
        <taxon>Hymenobacteraceae</taxon>
        <taxon>Hymenobacter</taxon>
    </lineage>
</organism>
<name>A0ABS0HZ80_9BACT</name>
<dbReference type="PROSITE" id="PS51257">
    <property type="entry name" value="PROKAR_LIPOPROTEIN"/>
    <property type="match status" value="1"/>
</dbReference>
<evidence type="ECO:0000256" key="1">
    <source>
        <dbReference type="SAM" id="SignalP"/>
    </source>
</evidence>